<comment type="subcellular location">
    <subcellularLocation>
        <location evidence="1">Cell membrane</location>
        <topology evidence="1">Multi-pass membrane protein</topology>
    </subcellularLocation>
</comment>
<dbReference type="Proteomes" id="UP000000663">
    <property type="component" value="Chromosome"/>
</dbReference>
<evidence type="ECO:0000313" key="4">
    <source>
        <dbReference type="Proteomes" id="UP000000663"/>
    </source>
</evidence>
<dbReference type="OrthoDB" id="50443at2157"/>
<keyword evidence="1" id="KW-0813">Transport</keyword>
<feature type="transmembrane region" description="Helical" evidence="2">
    <location>
        <begin position="12"/>
        <end position="34"/>
    </location>
</feature>
<keyword evidence="1" id="KW-1003">Cell membrane</keyword>
<dbReference type="PANTHER" id="PTHR34295:SF1">
    <property type="entry name" value="BIOTIN TRANSPORTER BIOY"/>
    <property type="match status" value="1"/>
</dbReference>
<feature type="transmembrane region" description="Helical" evidence="2">
    <location>
        <begin position="114"/>
        <end position="136"/>
    </location>
</feature>
<feature type="transmembrane region" description="Helical" evidence="2">
    <location>
        <begin position="54"/>
        <end position="74"/>
    </location>
</feature>
<proteinExistence type="inferred from homology"/>
<protein>
    <submittedName>
        <fullName evidence="3">Biotin synthesis protein Y</fullName>
    </submittedName>
</protein>
<dbReference type="GeneID" id="5144042"/>
<dbReference type="PANTHER" id="PTHR34295">
    <property type="entry name" value="BIOTIN TRANSPORTER BIOY"/>
    <property type="match status" value="1"/>
</dbReference>
<feature type="transmembrane region" description="Helical" evidence="2">
    <location>
        <begin position="148"/>
        <end position="170"/>
    </location>
</feature>
<dbReference type="STRING" id="351160.RCIX1763"/>
<dbReference type="PATRIC" id="fig|351160.9.peg.1306"/>
<name>Q0W3S5_METAR</name>
<dbReference type="InterPro" id="IPR003784">
    <property type="entry name" value="BioY"/>
</dbReference>
<comment type="similarity">
    <text evidence="1">Belongs to the BioY family.</text>
</comment>
<organism evidence="3 4">
    <name type="scientific">Methanocella arvoryzae (strain DSM 22066 / NBRC 105507 / MRE50)</name>
    <dbReference type="NCBI Taxonomy" id="351160"/>
    <lineage>
        <taxon>Archaea</taxon>
        <taxon>Methanobacteriati</taxon>
        <taxon>Methanobacteriota</taxon>
        <taxon>Stenosarchaea group</taxon>
        <taxon>Methanomicrobia</taxon>
        <taxon>Methanocellales</taxon>
        <taxon>Methanocellaceae</taxon>
        <taxon>Methanocella</taxon>
    </lineage>
</organism>
<evidence type="ECO:0000256" key="2">
    <source>
        <dbReference type="SAM" id="Phobius"/>
    </source>
</evidence>
<keyword evidence="2" id="KW-1133">Transmembrane helix</keyword>
<gene>
    <name evidence="3" type="primary">bioY</name>
    <name evidence="3" type="ORF">RCIX1763</name>
</gene>
<keyword evidence="4" id="KW-1185">Reference proteome</keyword>
<dbReference type="EMBL" id="AM114193">
    <property type="protein sequence ID" value="CAJ36968.1"/>
    <property type="molecule type" value="Genomic_DNA"/>
</dbReference>
<keyword evidence="1 2" id="KW-0472">Membrane</keyword>
<dbReference type="GO" id="GO:0005886">
    <property type="term" value="C:plasma membrane"/>
    <property type="evidence" value="ECO:0007669"/>
    <property type="project" value="UniProtKB-SubCell"/>
</dbReference>
<dbReference type="AlphaFoldDB" id="Q0W3S5"/>
<accession>Q0W3S5</accession>
<dbReference type="PIRSF" id="PIRSF016661">
    <property type="entry name" value="BioY"/>
    <property type="match status" value="1"/>
</dbReference>
<sequence>MPEKQGYSVKKMVYAALFAALTGIGSWIAIPLPYVSVTLQTLFTILSGAVLGPYFGALSMIVYVLLGLIGLPVFSRGQSGLGVLFGQSGGYLIGFILAAIAIGLIVRMKEKPGYWWYCLALTIGILIIDVCGVIQLSIVTGLPIDKAILVGALVFVPTDILKVLIGAYIAKRIKV</sequence>
<evidence type="ECO:0000313" key="3">
    <source>
        <dbReference type="EMBL" id="CAJ36968.1"/>
    </source>
</evidence>
<evidence type="ECO:0000256" key="1">
    <source>
        <dbReference type="PIRNR" id="PIRNR016661"/>
    </source>
</evidence>
<reference evidence="3 4" key="1">
    <citation type="journal article" date="2006" name="Science">
        <title>Genome of rice cluster I archaea -- the key methane producers in the rice rhizosphere.</title>
        <authorList>
            <person name="Erkel C."/>
            <person name="Kube M."/>
            <person name="Reinhardt R."/>
            <person name="Liesack W."/>
        </authorList>
    </citation>
    <scope>NUCLEOTIDE SEQUENCE [LARGE SCALE GENOMIC DNA]</scope>
    <source>
        <strain evidence="4">DSM 22066 / NBRC 105507 / MRE50</strain>
    </source>
</reference>
<dbReference type="eggNOG" id="arCOG02986">
    <property type="taxonomic scope" value="Archaea"/>
</dbReference>
<dbReference type="Gene3D" id="1.10.1760.20">
    <property type="match status" value="1"/>
</dbReference>
<dbReference type="Pfam" id="PF02632">
    <property type="entry name" value="BioY"/>
    <property type="match status" value="1"/>
</dbReference>
<dbReference type="RefSeq" id="WP_012035598.1">
    <property type="nucleotide sequence ID" value="NC_009464.1"/>
</dbReference>
<feature type="transmembrane region" description="Helical" evidence="2">
    <location>
        <begin position="81"/>
        <end position="108"/>
    </location>
</feature>
<dbReference type="GO" id="GO:0015225">
    <property type="term" value="F:biotin transmembrane transporter activity"/>
    <property type="evidence" value="ECO:0007669"/>
    <property type="project" value="UniProtKB-UniRule"/>
</dbReference>
<keyword evidence="2" id="KW-0812">Transmembrane</keyword>
<dbReference type="KEGG" id="rci:RCIX1763"/>